<dbReference type="Proteomes" id="UP000249130">
    <property type="component" value="Unassembled WGS sequence"/>
</dbReference>
<dbReference type="RefSeq" id="WP_111422929.1">
    <property type="nucleotide sequence ID" value="NZ_NPEX01000429.1"/>
</dbReference>
<feature type="domain" description="BioF2-like acetyltransferase" evidence="1">
    <location>
        <begin position="166"/>
        <end position="311"/>
    </location>
</feature>
<evidence type="ECO:0000313" key="2">
    <source>
        <dbReference type="EMBL" id="RAI37620.1"/>
    </source>
</evidence>
<dbReference type="AlphaFoldDB" id="A0A327KFN7"/>
<reference evidence="2 3" key="1">
    <citation type="submission" date="2017-07" db="EMBL/GenBank/DDBJ databases">
        <title>Draft Genome Sequences of Select Purple Nonsulfur Bacteria.</title>
        <authorList>
            <person name="Lasarre B."/>
            <person name="Mckinlay J.B."/>
        </authorList>
    </citation>
    <scope>NUCLEOTIDE SEQUENCE [LARGE SCALE GENOMIC DNA]</scope>
    <source>
        <strain evidence="2 3">DSM 5909</strain>
    </source>
</reference>
<evidence type="ECO:0000313" key="3">
    <source>
        <dbReference type="Proteomes" id="UP000249130"/>
    </source>
</evidence>
<organism evidence="2 3">
    <name type="scientific">Rhodoplanes roseus</name>
    <dbReference type="NCBI Taxonomy" id="29409"/>
    <lineage>
        <taxon>Bacteria</taxon>
        <taxon>Pseudomonadati</taxon>
        <taxon>Pseudomonadota</taxon>
        <taxon>Alphaproteobacteria</taxon>
        <taxon>Hyphomicrobiales</taxon>
        <taxon>Nitrobacteraceae</taxon>
        <taxon>Rhodoplanes</taxon>
    </lineage>
</organism>
<name>A0A327KFN7_9BRAD</name>
<comment type="caution">
    <text evidence="2">The sequence shown here is derived from an EMBL/GenBank/DDBJ whole genome shotgun (WGS) entry which is preliminary data.</text>
</comment>
<keyword evidence="3" id="KW-1185">Reference proteome</keyword>
<dbReference type="OrthoDB" id="9808976at2"/>
<dbReference type="Pfam" id="PF13480">
    <property type="entry name" value="Acetyltransf_6"/>
    <property type="match status" value="1"/>
</dbReference>
<dbReference type="SUPFAM" id="SSF55729">
    <property type="entry name" value="Acyl-CoA N-acyltransferases (Nat)"/>
    <property type="match status" value="1"/>
</dbReference>
<dbReference type="InterPro" id="IPR038740">
    <property type="entry name" value="BioF2-like_GNAT_dom"/>
</dbReference>
<accession>A0A327KFN7</accession>
<protein>
    <recommendedName>
        <fullName evidence="1">BioF2-like acetyltransferase domain-containing protein</fullName>
    </recommendedName>
</protein>
<proteinExistence type="predicted"/>
<dbReference type="EMBL" id="NPEX01000429">
    <property type="protein sequence ID" value="RAI37620.1"/>
    <property type="molecule type" value="Genomic_DNA"/>
</dbReference>
<sequence length="331" mass="36529">MSTPETAVLHEREAVAALVPDWWELFGRSDRATPFQSPAWQLAWWDAFSPGLLRVAAVRSAGRLVGLAPFYREHGTDRLLPIGISASDYLDVLVDPAVPAAGDRIVAALADDAWTEWELTDLLPDAAALDLPVPAGCTEERSDAAPCPVIALPDAPDDLADRLPKRKRRSIGMDRNRARRRGDVRTIAARDGAEGLRLLAELIRMHQARWTARGEPGVFADERIETFHATALPQLLGAGLARLDAMTIDGTVAAVLYQLADERRRYAYLAGFDAAFAHESPGTLLLAEAMETAVRAGAREYHLLRGDEAYKFGWGAVVRHTRRRVFRRPER</sequence>
<gene>
    <name evidence="2" type="ORF">CH341_29325</name>
</gene>
<dbReference type="InterPro" id="IPR016181">
    <property type="entry name" value="Acyl_CoA_acyltransferase"/>
</dbReference>
<evidence type="ECO:0000259" key="1">
    <source>
        <dbReference type="Pfam" id="PF13480"/>
    </source>
</evidence>
<dbReference type="Gene3D" id="3.40.630.30">
    <property type="match status" value="1"/>
</dbReference>